<dbReference type="InterPro" id="IPR027417">
    <property type="entry name" value="P-loop_NTPase"/>
</dbReference>
<dbReference type="AlphaFoldDB" id="A0A0J9TNA0"/>
<dbReference type="GO" id="GO:0005524">
    <property type="term" value="F:ATP binding"/>
    <property type="evidence" value="ECO:0007669"/>
    <property type="project" value="InterPro"/>
</dbReference>
<proteinExistence type="inferred from homology"/>
<dbReference type="InterPro" id="IPR007694">
    <property type="entry name" value="DNA_helicase_DnaB-like_C"/>
</dbReference>
<comment type="similarity">
    <text evidence="1">Belongs to the helicase family. DnaB subfamily.</text>
</comment>
<dbReference type="GO" id="GO:0043139">
    <property type="term" value="F:5'-3' DNA helicase activity"/>
    <property type="evidence" value="ECO:0007669"/>
    <property type="project" value="UniProtKB-EC"/>
</dbReference>
<dbReference type="PANTHER" id="PTHR30153">
    <property type="entry name" value="REPLICATIVE DNA HELICASE DNAB"/>
    <property type="match status" value="1"/>
</dbReference>
<dbReference type="Gene3D" id="3.40.50.300">
    <property type="entry name" value="P-loop containing nucleotide triphosphate hydrolases"/>
    <property type="match status" value="1"/>
</dbReference>
<evidence type="ECO:0000259" key="4">
    <source>
        <dbReference type="PROSITE" id="PS51199"/>
    </source>
</evidence>
<dbReference type="Pfam" id="PF03796">
    <property type="entry name" value="DnaB_C"/>
    <property type="match status" value="1"/>
</dbReference>
<accession>A0A0J9TNA0</accession>
<evidence type="ECO:0000256" key="1">
    <source>
        <dbReference type="ARBA" id="ARBA00008428"/>
    </source>
</evidence>
<evidence type="ECO:0000256" key="2">
    <source>
        <dbReference type="ARBA" id="ARBA00044969"/>
    </source>
</evidence>
<feature type="domain" description="SF4 helicase" evidence="4">
    <location>
        <begin position="128"/>
        <end position="268"/>
    </location>
</feature>
<name>A0A0J9TNA0_PLAVI</name>
<evidence type="ECO:0000313" key="6">
    <source>
        <dbReference type="Proteomes" id="UP000053239"/>
    </source>
</evidence>
<gene>
    <name evidence="5" type="ORF">PVNG_02370</name>
</gene>
<evidence type="ECO:0000256" key="3">
    <source>
        <dbReference type="ARBA" id="ARBA00048954"/>
    </source>
</evidence>
<sequence>MQEEDSRFSYPGSVEILRAEKAILSSYIYNYPEVINFSEIELVPSMFFQNDTSRAIFETLLKLDVKNGKFDPILIYESLKDNKNFSQSFLDKCARYLEELPRGAQTLNFLKSREVIKSFDNLIEEGQKGSHDYFLRSGYNILDSKIKGFKPGQFVVIASRPGIGKTTFAMNLICNNLDKVSPPFSTEKESAIGIFSLEMINEIIIEKLIAIDSKTELFILERMMEGKKIHDQHLDVFEVSKKKISEANLLFCDDVNITLGKIIGTIKF</sequence>
<dbReference type="Proteomes" id="UP000053239">
    <property type="component" value="Unassembled WGS sequence"/>
</dbReference>
<dbReference type="EC" id="5.6.2.3" evidence="2"/>
<dbReference type="GO" id="GO:0006260">
    <property type="term" value="P:DNA replication"/>
    <property type="evidence" value="ECO:0007669"/>
    <property type="project" value="InterPro"/>
</dbReference>
<organism evidence="5 6">
    <name type="scientific">Plasmodium vivax North Korean</name>
    <dbReference type="NCBI Taxonomy" id="1035514"/>
    <lineage>
        <taxon>Eukaryota</taxon>
        <taxon>Sar</taxon>
        <taxon>Alveolata</taxon>
        <taxon>Apicomplexa</taxon>
        <taxon>Aconoidasida</taxon>
        <taxon>Haemosporida</taxon>
        <taxon>Plasmodiidae</taxon>
        <taxon>Plasmodium</taxon>
        <taxon>Plasmodium (Plasmodium)</taxon>
    </lineage>
</organism>
<comment type="catalytic activity">
    <reaction evidence="3">
        <text>ATP + H2O = ADP + phosphate + H(+)</text>
        <dbReference type="Rhea" id="RHEA:13065"/>
        <dbReference type="ChEBI" id="CHEBI:15377"/>
        <dbReference type="ChEBI" id="CHEBI:15378"/>
        <dbReference type="ChEBI" id="CHEBI:30616"/>
        <dbReference type="ChEBI" id="CHEBI:43474"/>
        <dbReference type="ChEBI" id="CHEBI:456216"/>
        <dbReference type="EC" id="5.6.2.3"/>
    </reaction>
</comment>
<dbReference type="Pfam" id="PF00772">
    <property type="entry name" value="DnaB"/>
    <property type="match status" value="1"/>
</dbReference>
<evidence type="ECO:0000313" key="5">
    <source>
        <dbReference type="EMBL" id="KMZ96232.1"/>
    </source>
</evidence>
<reference evidence="5 6" key="1">
    <citation type="submission" date="2011-09" db="EMBL/GenBank/DDBJ databases">
        <title>The Genome Sequence of Plasmodium vivax North Korean.</title>
        <authorList>
            <consortium name="The Broad Institute Genome Sequencing Platform"/>
            <consortium name="The Broad Institute Genome Sequencing Center for Infectious Disease"/>
            <person name="Neafsey D."/>
            <person name="Carlton J."/>
            <person name="Barnwell J."/>
            <person name="Collins W."/>
            <person name="Escalante A."/>
            <person name="Mullikin J."/>
            <person name="Saul A."/>
            <person name="Guigo R."/>
            <person name="Camara F."/>
            <person name="Young S.K."/>
            <person name="Zeng Q."/>
            <person name="Gargeya S."/>
            <person name="Fitzgerald M."/>
            <person name="Haas B."/>
            <person name="Abouelleil A."/>
            <person name="Alvarado L."/>
            <person name="Arachchi H.M."/>
            <person name="Berlin A."/>
            <person name="Brown A."/>
            <person name="Chapman S.B."/>
            <person name="Chen Z."/>
            <person name="Dunbar C."/>
            <person name="Freedman E."/>
            <person name="Gearin G."/>
            <person name="Gellesch M."/>
            <person name="Goldberg J."/>
            <person name="Griggs A."/>
            <person name="Gujja S."/>
            <person name="Heiman D."/>
            <person name="Howarth C."/>
            <person name="Larson L."/>
            <person name="Lui A."/>
            <person name="MacDonald P.J.P."/>
            <person name="Montmayeur A."/>
            <person name="Murphy C."/>
            <person name="Neiman D."/>
            <person name="Pearson M."/>
            <person name="Priest M."/>
            <person name="Roberts A."/>
            <person name="Saif S."/>
            <person name="Shea T."/>
            <person name="Shenoy N."/>
            <person name="Sisk P."/>
            <person name="Stolte C."/>
            <person name="Sykes S."/>
            <person name="Wortman J."/>
            <person name="Nusbaum C."/>
            <person name="Birren B."/>
        </authorList>
    </citation>
    <scope>NUCLEOTIDE SEQUENCE [LARGE SCALE GENOMIC DNA]</scope>
    <source>
        <strain evidence="5 6">North Korean</strain>
    </source>
</reference>
<dbReference type="SUPFAM" id="SSF52540">
    <property type="entry name" value="P-loop containing nucleoside triphosphate hydrolases"/>
    <property type="match status" value="1"/>
</dbReference>
<protein>
    <recommendedName>
        <fullName evidence="2">DNA 5'-3' helicase</fullName>
        <ecNumber evidence="2">5.6.2.3</ecNumber>
    </recommendedName>
</protein>
<dbReference type="EMBL" id="KQ235637">
    <property type="protein sequence ID" value="KMZ96232.1"/>
    <property type="molecule type" value="Genomic_DNA"/>
</dbReference>
<dbReference type="PROSITE" id="PS51199">
    <property type="entry name" value="SF4_HELICASE"/>
    <property type="match status" value="1"/>
</dbReference>
<dbReference type="Gene3D" id="1.10.860.10">
    <property type="entry name" value="DNAb Helicase, Chain A"/>
    <property type="match status" value="1"/>
</dbReference>
<dbReference type="PANTHER" id="PTHR30153:SF2">
    <property type="entry name" value="REPLICATIVE DNA HELICASE"/>
    <property type="match status" value="1"/>
</dbReference>
<dbReference type="GO" id="GO:0005829">
    <property type="term" value="C:cytosol"/>
    <property type="evidence" value="ECO:0007669"/>
    <property type="project" value="TreeGrafter"/>
</dbReference>
<dbReference type="InterPro" id="IPR007693">
    <property type="entry name" value="DNA_helicase_DnaB-like_N"/>
</dbReference>
<dbReference type="InterPro" id="IPR016136">
    <property type="entry name" value="DNA_helicase_N/primase_C"/>
</dbReference>